<name>A0A7I9VNG9_9BACT</name>
<evidence type="ECO:0000256" key="4">
    <source>
        <dbReference type="ARBA" id="ARBA00023136"/>
    </source>
</evidence>
<evidence type="ECO:0000256" key="2">
    <source>
        <dbReference type="ARBA" id="ARBA00022692"/>
    </source>
</evidence>
<keyword evidence="9" id="KW-1185">Reference proteome</keyword>
<evidence type="ECO:0000256" key="3">
    <source>
        <dbReference type="ARBA" id="ARBA00022989"/>
    </source>
</evidence>
<dbReference type="AlphaFoldDB" id="A0A7I9VNG9"/>
<evidence type="ECO:0000256" key="5">
    <source>
        <dbReference type="SAM" id="Phobius"/>
    </source>
</evidence>
<feature type="domain" description="Methylamine utilisation protein MauE" evidence="7">
    <location>
        <begin position="10"/>
        <end position="134"/>
    </location>
</feature>
<feature type="signal peptide" evidence="6">
    <location>
        <begin position="1"/>
        <end position="19"/>
    </location>
</feature>
<organism evidence="8 9">
    <name type="scientific">Anaeromyxobacter diazotrophicus</name>
    <dbReference type="NCBI Taxonomy" id="2590199"/>
    <lineage>
        <taxon>Bacteria</taxon>
        <taxon>Pseudomonadati</taxon>
        <taxon>Myxococcota</taxon>
        <taxon>Myxococcia</taxon>
        <taxon>Myxococcales</taxon>
        <taxon>Cystobacterineae</taxon>
        <taxon>Anaeromyxobacteraceae</taxon>
        <taxon>Anaeromyxobacter</taxon>
    </lineage>
</organism>
<comment type="subcellular location">
    <subcellularLocation>
        <location evidence="1">Membrane</location>
        <topology evidence="1">Multi-pass membrane protein</topology>
    </subcellularLocation>
</comment>
<feature type="chain" id="PRO_5029692385" description="Methylamine utilisation protein MauE domain-containing protein" evidence="6">
    <location>
        <begin position="20"/>
        <end position="162"/>
    </location>
</feature>
<feature type="transmembrane region" description="Helical" evidence="5">
    <location>
        <begin position="77"/>
        <end position="98"/>
    </location>
</feature>
<dbReference type="UniPathway" id="UPA00895"/>
<evidence type="ECO:0000256" key="1">
    <source>
        <dbReference type="ARBA" id="ARBA00004141"/>
    </source>
</evidence>
<keyword evidence="3 5" id="KW-1133">Transmembrane helix</keyword>
<proteinExistence type="predicted"/>
<evidence type="ECO:0000313" key="8">
    <source>
        <dbReference type="EMBL" id="GEJ57956.1"/>
    </source>
</evidence>
<reference evidence="9" key="1">
    <citation type="journal article" date="2020" name="Appl. Environ. Microbiol.">
        <title>Diazotrophic Anaeromyxobacter Isolates from Soils.</title>
        <authorList>
            <person name="Masuda Y."/>
            <person name="Yamanaka H."/>
            <person name="Xu Z.X."/>
            <person name="Shiratori Y."/>
            <person name="Aono T."/>
            <person name="Amachi S."/>
            <person name="Senoo K."/>
            <person name="Itoh H."/>
        </authorList>
    </citation>
    <scope>NUCLEOTIDE SEQUENCE [LARGE SCALE GENOMIC DNA]</scope>
    <source>
        <strain evidence="9">R267</strain>
    </source>
</reference>
<accession>A0A7I9VNG9</accession>
<dbReference type="EMBL" id="BJTG01000006">
    <property type="protein sequence ID" value="GEJ57956.1"/>
    <property type="molecule type" value="Genomic_DNA"/>
</dbReference>
<sequence>MSRSLARAGLVLASRLALAAIFLYAAATKVPDLAAFATDVANYRLVPAALVPWAAAAVVGIEIVVGLALLTGFYARAAALVAAGMLVVFIAGLSQALLRGIDLRCGCFGGDEPADWWTVVRDLFMLVPAGIVLALGRARRPAAEASSPSAGGAHLGRISTRY</sequence>
<evidence type="ECO:0000259" key="7">
    <source>
        <dbReference type="Pfam" id="PF07291"/>
    </source>
</evidence>
<evidence type="ECO:0000256" key="6">
    <source>
        <dbReference type="SAM" id="SignalP"/>
    </source>
</evidence>
<dbReference type="GO" id="GO:0030416">
    <property type="term" value="P:methylamine metabolic process"/>
    <property type="evidence" value="ECO:0007669"/>
    <property type="project" value="InterPro"/>
</dbReference>
<evidence type="ECO:0000313" key="9">
    <source>
        <dbReference type="Proteomes" id="UP000503640"/>
    </source>
</evidence>
<dbReference type="GO" id="GO:0016020">
    <property type="term" value="C:membrane"/>
    <property type="evidence" value="ECO:0007669"/>
    <property type="project" value="UniProtKB-SubCell"/>
</dbReference>
<protein>
    <recommendedName>
        <fullName evidence="7">Methylamine utilisation protein MauE domain-containing protein</fullName>
    </recommendedName>
</protein>
<gene>
    <name evidence="8" type="ORF">AMYX_26970</name>
</gene>
<keyword evidence="2 5" id="KW-0812">Transmembrane</keyword>
<keyword evidence="4 5" id="KW-0472">Membrane</keyword>
<dbReference type="RefSeq" id="WP_176066038.1">
    <property type="nucleotide sequence ID" value="NZ_BJTG01000006.1"/>
</dbReference>
<comment type="caution">
    <text evidence="8">The sequence shown here is derived from an EMBL/GenBank/DDBJ whole genome shotgun (WGS) entry which is preliminary data.</text>
</comment>
<dbReference type="Pfam" id="PF07291">
    <property type="entry name" value="MauE"/>
    <property type="match status" value="1"/>
</dbReference>
<dbReference type="InterPro" id="IPR009908">
    <property type="entry name" value="Methylamine_util_MauE"/>
</dbReference>
<keyword evidence="6" id="KW-0732">Signal</keyword>
<dbReference type="Proteomes" id="UP000503640">
    <property type="component" value="Unassembled WGS sequence"/>
</dbReference>
<feature type="transmembrane region" description="Helical" evidence="5">
    <location>
        <begin position="118"/>
        <end position="136"/>
    </location>
</feature>
<feature type="transmembrane region" description="Helical" evidence="5">
    <location>
        <begin position="51"/>
        <end position="70"/>
    </location>
</feature>